<evidence type="ECO:0000313" key="1">
    <source>
        <dbReference type="EMBL" id="KAF9148503.1"/>
    </source>
</evidence>
<dbReference type="EMBL" id="JAAAUQ010000650">
    <property type="protein sequence ID" value="KAF9148503.1"/>
    <property type="molecule type" value="Genomic_DNA"/>
</dbReference>
<accession>A0A9P5RV21</accession>
<dbReference type="AlphaFoldDB" id="A0A9P5RV21"/>
<gene>
    <name evidence="1" type="ORF">BG015_009772</name>
</gene>
<protein>
    <submittedName>
        <fullName evidence="1">Uncharacterized protein</fullName>
    </submittedName>
</protein>
<organism evidence="1 2">
    <name type="scientific">Linnemannia schmuckeri</name>
    <dbReference type="NCBI Taxonomy" id="64567"/>
    <lineage>
        <taxon>Eukaryota</taxon>
        <taxon>Fungi</taxon>
        <taxon>Fungi incertae sedis</taxon>
        <taxon>Mucoromycota</taxon>
        <taxon>Mortierellomycotina</taxon>
        <taxon>Mortierellomycetes</taxon>
        <taxon>Mortierellales</taxon>
        <taxon>Mortierellaceae</taxon>
        <taxon>Linnemannia</taxon>
    </lineage>
</organism>
<dbReference type="Proteomes" id="UP000748756">
    <property type="component" value="Unassembled WGS sequence"/>
</dbReference>
<sequence>MVTQLDFNKKKLGEGAGDLVGQDVEEQELRSLADQSELQMRESCLRKCIAAADEISATIERFTYEDIK</sequence>
<proteinExistence type="predicted"/>
<keyword evidence="2" id="KW-1185">Reference proteome</keyword>
<reference evidence="1" key="1">
    <citation type="journal article" date="2020" name="Fungal Divers.">
        <title>Resolving the Mortierellaceae phylogeny through synthesis of multi-gene phylogenetics and phylogenomics.</title>
        <authorList>
            <person name="Vandepol N."/>
            <person name="Liber J."/>
            <person name="Desiro A."/>
            <person name="Na H."/>
            <person name="Kennedy M."/>
            <person name="Barry K."/>
            <person name="Grigoriev I.V."/>
            <person name="Miller A.N."/>
            <person name="O'Donnell K."/>
            <person name="Stajich J.E."/>
            <person name="Bonito G."/>
        </authorList>
    </citation>
    <scope>NUCLEOTIDE SEQUENCE</scope>
    <source>
        <strain evidence="1">NRRL 6426</strain>
    </source>
</reference>
<name>A0A9P5RV21_9FUNG</name>
<comment type="caution">
    <text evidence="1">The sequence shown here is derived from an EMBL/GenBank/DDBJ whole genome shotgun (WGS) entry which is preliminary data.</text>
</comment>
<evidence type="ECO:0000313" key="2">
    <source>
        <dbReference type="Proteomes" id="UP000748756"/>
    </source>
</evidence>